<dbReference type="InterPro" id="IPR050833">
    <property type="entry name" value="Poly_Biosynth_Transport"/>
</dbReference>
<organism evidence="7 8">
    <name type="scientific">Ignavigranum ruoffiae</name>
    <dbReference type="NCBI Taxonomy" id="89093"/>
    <lineage>
        <taxon>Bacteria</taxon>
        <taxon>Bacillati</taxon>
        <taxon>Bacillota</taxon>
        <taxon>Bacilli</taxon>
        <taxon>Lactobacillales</taxon>
        <taxon>Aerococcaceae</taxon>
        <taxon>Ignavigranum</taxon>
    </lineage>
</organism>
<feature type="transmembrane region" description="Helical" evidence="6">
    <location>
        <begin position="416"/>
        <end position="437"/>
    </location>
</feature>
<reference evidence="7 8" key="1">
    <citation type="submission" date="2016-10" db="EMBL/GenBank/DDBJ databases">
        <authorList>
            <person name="de Groot N.N."/>
        </authorList>
    </citation>
    <scope>NUCLEOTIDE SEQUENCE [LARGE SCALE GENOMIC DNA]</scope>
    <source>
        <strain evidence="7 8">DSM 15695</strain>
    </source>
</reference>
<dbReference type="PANTHER" id="PTHR30250">
    <property type="entry name" value="PST FAMILY PREDICTED COLANIC ACID TRANSPORTER"/>
    <property type="match status" value="1"/>
</dbReference>
<evidence type="ECO:0000256" key="6">
    <source>
        <dbReference type="SAM" id="Phobius"/>
    </source>
</evidence>
<feature type="transmembrane region" description="Helical" evidence="6">
    <location>
        <begin position="145"/>
        <end position="167"/>
    </location>
</feature>
<evidence type="ECO:0000256" key="3">
    <source>
        <dbReference type="ARBA" id="ARBA00022692"/>
    </source>
</evidence>
<feature type="transmembrane region" description="Helical" evidence="6">
    <location>
        <begin position="328"/>
        <end position="350"/>
    </location>
</feature>
<keyword evidence="3 6" id="KW-0812">Transmembrane</keyword>
<dbReference type="EMBL" id="FOEN01000006">
    <property type="protein sequence ID" value="SEQ17453.1"/>
    <property type="molecule type" value="Genomic_DNA"/>
</dbReference>
<dbReference type="RefSeq" id="WP_092571790.1">
    <property type="nucleotide sequence ID" value="NZ_CALUDV010000017.1"/>
</dbReference>
<feature type="transmembrane region" description="Helical" evidence="6">
    <location>
        <begin position="41"/>
        <end position="59"/>
    </location>
</feature>
<evidence type="ECO:0000256" key="2">
    <source>
        <dbReference type="ARBA" id="ARBA00022475"/>
    </source>
</evidence>
<feature type="transmembrane region" description="Helical" evidence="6">
    <location>
        <begin position="287"/>
        <end position="308"/>
    </location>
</feature>
<dbReference type="GO" id="GO:0005886">
    <property type="term" value="C:plasma membrane"/>
    <property type="evidence" value="ECO:0007669"/>
    <property type="project" value="UniProtKB-SubCell"/>
</dbReference>
<feature type="transmembrane region" description="Helical" evidence="6">
    <location>
        <begin position="212"/>
        <end position="232"/>
    </location>
</feature>
<feature type="transmembrane region" description="Helical" evidence="6">
    <location>
        <begin position="443"/>
        <end position="463"/>
    </location>
</feature>
<evidence type="ECO:0000313" key="7">
    <source>
        <dbReference type="EMBL" id="SEQ17453.1"/>
    </source>
</evidence>
<keyword evidence="5 6" id="KW-0472">Membrane</keyword>
<protein>
    <submittedName>
        <fullName evidence="7">Membrane protein involved in the export of O-antigen and teichoic acid</fullName>
    </submittedName>
</protein>
<keyword evidence="8" id="KW-1185">Reference proteome</keyword>
<evidence type="ECO:0000313" key="8">
    <source>
        <dbReference type="Proteomes" id="UP000198833"/>
    </source>
</evidence>
<gene>
    <name evidence="7" type="ORF">SAMN04488558_10621</name>
</gene>
<dbReference type="PANTHER" id="PTHR30250:SF11">
    <property type="entry name" value="O-ANTIGEN TRANSPORTER-RELATED"/>
    <property type="match status" value="1"/>
</dbReference>
<dbReference type="STRING" id="89093.SAMN04488558_10621"/>
<keyword evidence="4 6" id="KW-1133">Transmembrane helix</keyword>
<feature type="transmembrane region" description="Helical" evidence="6">
    <location>
        <begin position="173"/>
        <end position="191"/>
    </location>
</feature>
<evidence type="ECO:0000256" key="5">
    <source>
        <dbReference type="ARBA" id="ARBA00023136"/>
    </source>
</evidence>
<sequence length="473" mass="54339">MKQFIKRLFGFSLGPVLGAILSLIQVPIFSSLMPVEEIGNANSFQLLLVNIPNFIYLGLDQSFSREYHLYKDKRKLMQQATLVPFAVGLVLFAIFIIFARPISSWLFKDPSYYYLVYFAGFWVLSTVVERFVLMTIRMEEKAFEYSFYSLLLKVGSFVVSLLLIFMGMRDFTLIVYGLIFGQLLADLCLYIRYWHLLDLRHFSVDQAIISQMLKFGLPIMISTSVASILNMMDTSFLTSVSTLYDRGVYTHAAKIASMFGILKTAFASFWVPTAFRWYKEEKPLKNYQFISDALLLVLTVIFFALLFLKEPIIWLLSSGKTDYLESTYVLGLLCFPHIMYTLSETTTLGISFSRKTYYNIFVSLLALVPSFFLNLLLTPSWGYRGAALASTMAYIVFYLARTYFSRKTGFYFPQKKQVLVTLMMLLAALLNAFPLAWTTLGTIILAVLALLIQFTTYQTIFAIKDNPKDWDFN</sequence>
<dbReference type="OrthoDB" id="6017905at2"/>
<feature type="transmembrane region" description="Helical" evidence="6">
    <location>
        <begin position="357"/>
        <end position="377"/>
    </location>
</feature>
<accession>A0A1H9DX32</accession>
<name>A0A1H9DX32_9LACT</name>
<feature type="transmembrane region" description="Helical" evidence="6">
    <location>
        <begin position="383"/>
        <end position="404"/>
    </location>
</feature>
<feature type="transmembrane region" description="Helical" evidence="6">
    <location>
        <begin position="7"/>
        <end position="29"/>
    </location>
</feature>
<dbReference type="Proteomes" id="UP000198833">
    <property type="component" value="Unassembled WGS sequence"/>
</dbReference>
<feature type="transmembrane region" description="Helical" evidence="6">
    <location>
        <begin position="80"/>
        <end position="99"/>
    </location>
</feature>
<proteinExistence type="predicted"/>
<dbReference type="InterPro" id="IPR002797">
    <property type="entry name" value="Polysacc_synth"/>
</dbReference>
<dbReference type="Pfam" id="PF01943">
    <property type="entry name" value="Polysacc_synt"/>
    <property type="match status" value="1"/>
</dbReference>
<keyword evidence="2" id="KW-1003">Cell membrane</keyword>
<dbReference type="AlphaFoldDB" id="A0A1H9DX32"/>
<feature type="transmembrane region" description="Helical" evidence="6">
    <location>
        <begin position="252"/>
        <end position="275"/>
    </location>
</feature>
<evidence type="ECO:0000256" key="1">
    <source>
        <dbReference type="ARBA" id="ARBA00004651"/>
    </source>
</evidence>
<evidence type="ECO:0000256" key="4">
    <source>
        <dbReference type="ARBA" id="ARBA00022989"/>
    </source>
</evidence>
<comment type="subcellular location">
    <subcellularLocation>
        <location evidence="1">Cell membrane</location>
        <topology evidence="1">Multi-pass membrane protein</topology>
    </subcellularLocation>
</comment>
<feature type="transmembrane region" description="Helical" evidence="6">
    <location>
        <begin position="111"/>
        <end position="133"/>
    </location>
</feature>